<proteinExistence type="predicted"/>
<name>A0A841J7L2_9SPHN</name>
<protein>
    <recommendedName>
        <fullName evidence="3">Phospholipase D-like domain-containing protein</fullName>
    </recommendedName>
</protein>
<gene>
    <name evidence="1" type="ORF">FHS92_002293</name>
</gene>
<evidence type="ECO:0000313" key="2">
    <source>
        <dbReference type="Proteomes" id="UP000552700"/>
    </source>
</evidence>
<comment type="caution">
    <text evidence="1">The sequence shown here is derived from an EMBL/GenBank/DDBJ whole genome shotgun (WGS) entry which is preliminary data.</text>
</comment>
<keyword evidence="2" id="KW-1185">Reference proteome</keyword>
<accession>A0A841J7L2</accession>
<dbReference type="RefSeq" id="WP_184080719.1">
    <property type="nucleotide sequence ID" value="NZ_JACIJP010000003.1"/>
</dbReference>
<organism evidence="1 2">
    <name type="scientific">Sphingobium subterraneum</name>
    <dbReference type="NCBI Taxonomy" id="627688"/>
    <lineage>
        <taxon>Bacteria</taxon>
        <taxon>Pseudomonadati</taxon>
        <taxon>Pseudomonadota</taxon>
        <taxon>Alphaproteobacteria</taxon>
        <taxon>Sphingomonadales</taxon>
        <taxon>Sphingomonadaceae</taxon>
        <taxon>Sphingobium</taxon>
    </lineage>
</organism>
<evidence type="ECO:0008006" key="3">
    <source>
        <dbReference type="Google" id="ProtNLM"/>
    </source>
</evidence>
<evidence type="ECO:0000313" key="1">
    <source>
        <dbReference type="EMBL" id="MBB6124548.1"/>
    </source>
</evidence>
<sequence>MDEQTGYALLGQLVAEMPTTLSNRNAPFDVEEHRWLGRAIVRSEPFLDTVEFAMLKVAAQGMDGILRSSNARKISILLNTALARAEEKIGTPSRGSFLPAASPFDALMQIDKIVSDANLSVLFVDPYSDEKLLNEFARTIREGVSIRILSARQKVKATLKVAVDRWVEQFGQARPLEVRLTEPSAIHDRLIAVDDQGVWIVGQFFNGLAAKAPTTIMRLEHEPAQLKLEAMRALWEIGHDLLAS</sequence>
<dbReference type="AlphaFoldDB" id="A0A841J7L2"/>
<reference evidence="1 2" key="1">
    <citation type="submission" date="2020-08" db="EMBL/GenBank/DDBJ databases">
        <title>Genomic Encyclopedia of Type Strains, Phase IV (KMG-IV): sequencing the most valuable type-strain genomes for metagenomic binning, comparative biology and taxonomic classification.</title>
        <authorList>
            <person name="Goeker M."/>
        </authorList>
    </citation>
    <scope>NUCLEOTIDE SEQUENCE [LARGE SCALE GENOMIC DNA]</scope>
    <source>
        <strain evidence="1 2">DSM 102255</strain>
    </source>
</reference>
<dbReference type="EMBL" id="JACIJP010000003">
    <property type="protein sequence ID" value="MBB6124548.1"/>
    <property type="molecule type" value="Genomic_DNA"/>
</dbReference>
<dbReference type="Proteomes" id="UP000552700">
    <property type="component" value="Unassembled WGS sequence"/>
</dbReference>